<evidence type="ECO:0000313" key="2">
    <source>
        <dbReference type="EMBL" id="MCR4450750.1"/>
    </source>
</evidence>
<evidence type="ECO:0000256" key="1">
    <source>
        <dbReference type="SAM" id="Phobius"/>
    </source>
</evidence>
<accession>A0AAW5M9Z6</accession>
<comment type="caution">
    <text evidence="2">The sequence shown here is derived from an EMBL/GenBank/DDBJ whole genome shotgun (WGS) entry which is preliminary data.</text>
</comment>
<feature type="transmembrane region" description="Helical" evidence="1">
    <location>
        <begin position="32"/>
        <end position="59"/>
    </location>
</feature>
<proteinExistence type="predicted"/>
<dbReference type="Proteomes" id="UP001204061">
    <property type="component" value="Unassembled WGS sequence"/>
</dbReference>
<evidence type="ECO:0000313" key="3">
    <source>
        <dbReference type="Proteomes" id="UP001204061"/>
    </source>
</evidence>
<name>A0AAW5M9Z6_AERVE</name>
<gene>
    <name evidence="2" type="ORF">NS965_20405</name>
</gene>
<sequence>MQHNIWLTRHFALTIGCFMVYVVALYNLGYSITWWVVVLVLVLSPVIPGILVGVAIILLDSGKYKEK</sequence>
<feature type="transmembrane region" description="Helical" evidence="1">
    <location>
        <begin position="7"/>
        <end position="26"/>
    </location>
</feature>
<reference evidence="2" key="1">
    <citation type="submission" date="2022-08" db="EMBL/GenBank/DDBJ databases">
        <title>A global survey of hypervirulent Aeromonas hydrophila identified this emerging pathogen in farmed fish in the lower Mekong River basin.</title>
        <authorList>
            <person name="Xu T."/>
            <person name="Rasmussen-Ivey C.R."/>
            <person name="Moen F.S."/>
            <person name="Fernandez Bravo A."/>
            <person name="Lamy B."/>
            <person name="Beaz-Hidalgo R."/>
            <person name="Khan C.D."/>
            <person name="Castro Escarpulli G."/>
            <person name="Yasin I.S.M."/>
            <person name="Figueras M.J."/>
            <person name="Azzam Sayuti M."/>
            <person name="Karim M.M."/>
            <person name="Alam K.M."/>
            <person name="Le T.T.T."/>
            <person name="Thao N.H.P."/>
            <person name="Addo S."/>
            <person name="Duodu S."/>
            <person name="Ali S."/>
            <person name="Mey S."/>
            <person name="Somony T."/>
            <person name="Liles M.R."/>
        </authorList>
    </citation>
    <scope>NUCLEOTIDE SEQUENCE</scope>
    <source>
        <strain evidence="2">0.14</strain>
    </source>
</reference>
<keyword evidence="1" id="KW-1133">Transmembrane helix</keyword>
<keyword evidence="1" id="KW-0812">Transmembrane</keyword>
<dbReference type="RefSeq" id="WP_257725989.1">
    <property type="nucleotide sequence ID" value="NZ_JANLFC010000079.1"/>
</dbReference>
<protein>
    <submittedName>
        <fullName evidence="2">Uncharacterized protein</fullName>
    </submittedName>
</protein>
<keyword evidence="1" id="KW-0472">Membrane</keyword>
<dbReference type="EMBL" id="JANLFC010000079">
    <property type="protein sequence ID" value="MCR4450750.1"/>
    <property type="molecule type" value="Genomic_DNA"/>
</dbReference>
<dbReference type="AlphaFoldDB" id="A0AAW5M9Z6"/>
<organism evidence="2 3">
    <name type="scientific">Aeromonas veronii</name>
    <dbReference type="NCBI Taxonomy" id="654"/>
    <lineage>
        <taxon>Bacteria</taxon>
        <taxon>Pseudomonadati</taxon>
        <taxon>Pseudomonadota</taxon>
        <taxon>Gammaproteobacteria</taxon>
        <taxon>Aeromonadales</taxon>
        <taxon>Aeromonadaceae</taxon>
        <taxon>Aeromonas</taxon>
    </lineage>
</organism>